<sequence>MADYMWSIIMANEQASLWSGNRGVKMIKLYKIFNMFHKTNKNMKRIGIIMSFVFVLGMMFSCTKTESQFIDEKTPNERYSEFITEVRAILQSSEYGWIGMLRTPRNDKGFSVFMDFKEDNRVVMYSDFNTTTSNTPKESSFGFRNTGIPSLIFDTYNYIHLLADPNSDINSGTSGSGLYADFEFSIRKVSADTIVLRGNLNNNDFLLVRLKQDEKDKLVNGVLTDDINLFQNYFASAENNYIELNIDGESRKLAIDYVDNRGVAFQVMEGSKIVSFAGPLYYALNEIKLGKENTYKGVTFVRAYFKEVDKLFIVDDAGKEYEVLAASSPIIPLPPFLDSFGDGKRYYSAEFRPNTANAYFQPIWNAIQNESITKADRHIGYLRMSLLTDGQLYIRIYRYAAGAGTTGSASFSRLYYNPVNNSDGSVSYTYIATGSDGGASSSALRSTSLELEAFLRDNKFVWDWKNKTMTEGGLFVIDANGEKTGVALTGILGTS</sequence>
<organism evidence="1 2">
    <name type="scientific">Sphingobacterium olei</name>
    <dbReference type="NCBI Taxonomy" id="2571155"/>
    <lineage>
        <taxon>Bacteria</taxon>
        <taxon>Pseudomonadati</taxon>
        <taxon>Bacteroidota</taxon>
        <taxon>Sphingobacteriia</taxon>
        <taxon>Sphingobacteriales</taxon>
        <taxon>Sphingobacteriaceae</taxon>
        <taxon>Sphingobacterium</taxon>
    </lineage>
</organism>
<accession>A0A4U0P0Z0</accession>
<gene>
    <name evidence="1" type="ORF">FAZ15_12045</name>
</gene>
<evidence type="ECO:0000313" key="2">
    <source>
        <dbReference type="Proteomes" id="UP000306808"/>
    </source>
</evidence>
<proteinExistence type="predicted"/>
<dbReference type="Pfam" id="PF14135">
    <property type="entry name" value="DUF4302"/>
    <property type="match status" value="1"/>
</dbReference>
<protein>
    <submittedName>
        <fullName evidence="1">DUF4302 domain-containing protein</fullName>
    </submittedName>
</protein>
<dbReference type="InterPro" id="IPR025396">
    <property type="entry name" value="DUF4302"/>
</dbReference>
<reference evidence="1 2" key="1">
    <citation type="submission" date="2019-04" db="EMBL/GenBank/DDBJ databases">
        <title>Sphingobacterium olei sp. nov., isolated from oil-contaminated soil.</title>
        <authorList>
            <person name="Liu B."/>
        </authorList>
    </citation>
    <scope>NUCLEOTIDE SEQUENCE [LARGE SCALE GENOMIC DNA]</scope>
    <source>
        <strain evidence="1 2">HAL-9</strain>
    </source>
</reference>
<evidence type="ECO:0000313" key="1">
    <source>
        <dbReference type="EMBL" id="TJZ60710.1"/>
    </source>
</evidence>
<dbReference type="OrthoDB" id="707849at2"/>
<name>A0A4U0P0Z0_9SPHI</name>
<keyword evidence="2" id="KW-1185">Reference proteome</keyword>
<dbReference type="AlphaFoldDB" id="A0A4U0P0Z0"/>
<comment type="caution">
    <text evidence="1">The sequence shown here is derived from an EMBL/GenBank/DDBJ whole genome shotgun (WGS) entry which is preliminary data.</text>
</comment>
<dbReference type="Proteomes" id="UP000306808">
    <property type="component" value="Unassembled WGS sequence"/>
</dbReference>
<dbReference type="EMBL" id="SUME01000004">
    <property type="protein sequence ID" value="TJZ60710.1"/>
    <property type="molecule type" value="Genomic_DNA"/>
</dbReference>